<gene>
    <name evidence="1" type="ORF">C463_17443</name>
</gene>
<name>M0DUP6_9EURY</name>
<protein>
    <submittedName>
        <fullName evidence="1">Uncharacterized protein</fullName>
    </submittedName>
</protein>
<proteinExistence type="predicted"/>
<dbReference type="STRING" id="1227465.C463_17443"/>
<dbReference type="Proteomes" id="UP000011586">
    <property type="component" value="Unassembled WGS sequence"/>
</dbReference>
<reference evidence="1 2" key="1">
    <citation type="journal article" date="2014" name="PLoS Genet.">
        <title>Phylogenetically driven sequencing of extremely halophilic archaea reveals strategies for static and dynamic osmo-response.</title>
        <authorList>
            <person name="Becker E.A."/>
            <person name="Seitzer P.M."/>
            <person name="Tritt A."/>
            <person name="Larsen D."/>
            <person name="Krusor M."/>
            <person name="Yao A.I."/>
            <person name="Wu D."/>
            <person name="Madern D."/>
            <person name="Eisen J.A."/>
            <person name="Darling A.E."/>
            <person name="Facciotti M.T."/>
        </authorList>
    </citation>
    <scope>NUCLEOTIDE SEQUENCE [LARGE SCALE GENOMIC DNA]</scope>
    <source>
        <strain evidence="1 2">DSM 19288</strain>
    </source>
</reference>
<organism evidence="1 2">
    <name type="scientific">Halorubrum californiense DSM 19288</name>
    <dbReference type="NCBI Taxonomy" id="1227465"/>
    <lineage>
        <taxon>Archaea</taxon>
        <taxon>Methanobacteriati</taxon>
        <taxon>Methanobacteriota</taxon>
        <taxon>Stenosarchaea group</taxon>
        <taxon>Halobacteria</taxon>
        <taxon>Halobacteriales</taxon>
        <taxon>Haloferacaceae</taxon>
        <taxon>Halorubrum</taxon>
    </lineage>
</organism>
<keyword evidence="2" id="KW-1185">Reference proteome</keyword>
<accession>M0DUP6</accession>
<dbReference type="PATRIC" id="fig|1227465.4.peg.3370"/>
<evidence type="ECO:0000313" key="1">
    <source>
        <dbReference type="EMBL" id="ELZ39226.1"/>
    </source>
</evidence>
<dbReference type="EMBL" id="AOJK01000081">
    <property type="protein sequence ID" value="ELZ39226.1"/>
    <property type="molecule type" value="Genomic_DNA"/>
</dbReference>
<sequence>MSPEERYLVAQLAEYLAKHTDLPPAQCHVTAAELLSEAVDLRPDPGALGGGYDLIHESDGDVVSRKPSNVDVRVDFETGLLVLSELGTVASGDPAAIGSALAGLSALVVTDGTITLSEESACVYAIAADRWELGTEFSQAALIETVIDETTELDDTESLSRTAITDALDELETVGCLSRFSDGDQTRVVLEERCIEYWD</sequence>
<evidence type="ECO:0000313" key="2">
    <source>
        <dbReference type="Proteomes" id="UP000011586"/>
    </source>
</evidence>
<comment type="caution">
    <text evidence="1">The sequence shown here is derived from an EMBL/GenBank/DDBJ whole genome shotgun (WGS) entry which is preliminary data.</text>
</comment>
<dbReference type="AlphaFoldDB" id="M0DUP6"/>